<dbReference type="Pfam" id="PF03009">
    <property type="entry name" value="GDPD"/>
    <property type="match status" value="1"/>
</dbReference>
<gene>
    <name evidence="2" type="ORF">MKK62_02335</name>
</gene>
<evidence type="ECO:0000313" key="2">
    <source>
        <dbReference type="EMBL" id="UMB70198.1"/>
    </source>
</evidence>
<feature type="domain" description="GP-PDE" evidence="1">
    <location>
        <begin position="11"/>
        <end position="278"/>
    </location>
</feature>
<keyword evidence="3" id="KW-1185">Reference proteome</keyword>
<sequence>MPRAGAEAVDFDVIAHQGGPGDTRTGESLTAFANALETGVSTLELDIGITKDRQPVVWHDEFIDPAKCSDTAPTEAGDPQFPYVGKLVHELTLAQVRTLDCGNRIAVLAEVFALADQYSAHVRYDIETKVDAVNHSRTATPEDFIAVILSAVRAAGKVDRVEIESFDWRTLPLVHRAEPSMGLAALWDQQTWVPGSPWLAGVDPAAVGDPVAGAALVGATILSPDHKLVDRALVDRAHASGLKVLPWTVDNADDMTSLIDDNVDGIITNYPAVLRGILAERGRPLPAAYRR</sequence>
<dbReference type="PANTHER" id="PTHR46211:SF14">
    <property type="entry name" value="GLYCEROPHOSPHODIESTER PHOSPHODIESTERASE"/>
    <property type="match status" value="1"/>
</dbReference>
<organism evidence="2 3">
    <name type="scientific">Mycobacterium paraterrae</name>
    <dbReference type="NCBI Taxonomy" id="577492"/>
    <lineage>
        <taxon>Bacteria</taxon>
        <taxon>Bacillati</taxon>
        <taxon>Actinomycetota</taxon>
        <taxon>Actinomycetes</taxon>
        <taxon>Mycobacteriales</taxon>
        <taxon>Mycobacteriaceae</taxon>
        <taxon>Mycobacterium</taxon>
    </lineage>
</organism>
<dbReference type="Gene3D" id="3.20.20.190">
    <property type="entry name" value="Phosphatidylinositol (PI) phosphodiesterase"/>
    <property type="match status" value="1"/>
</dbReference>
<dbReference type="EMBL" id="CP092488">
    <property type="protein sequence ID" value="UMB70198.1"/>
    <property type="molecule type" value="Genomic_DNA"/>
</dbReference>
<accession>A0ABY3VL92</accession>
<name>A0ABY3VL92_9MYCO</name>
<reference evidence="2" key="1">
    <citation type="submission" date="2022-08" db="EMBL/GenBank/DDBJ databases">
        <title>Whole genome sequencing of non-tuberculosis mycobacteria type-strains.</title>
        <authorList>
            <person name="Igarashi Y."/>
            <person name="Osugi A."/>
            <person name="Mitarai S."/>
        </authorList>
    </citation>
    <scope>NUCLEOTIDE SEQUENCE</scope>
    <source>
        <strain evidence="2">DSM 45127</strain>
    </source>
</reference>
<dbReference type="InterPro" id="IPR030395">
    <property type="entry name" value="GP_PDE_dom"/>
</dbReference>
<dbReference type="Proteomes" id="UP001055336">
    <property type="component" value="Chromosome"/>
</dbReference>
<dbReference type="PANTHER" id="PTHR46211">
    <property type="entry name" value="GLYCEROPHOSPHORYL DIESTER PHOSPHODIESTERASE"/>
    <property type="match status" value="1"/>
</dbReference>
<dbReference type="InterPro" id="IPR017946">
    <property type="entry name" value="PLC-like_Pdiesterase_TIM-brl"/>
</dbReference>
<protein>
    <submittedName>
        <fullName evidence="2">Glycerophosphodiester phosphodiesterase</fullName>
    </submittedName>
</protein>
<dbReference type="PROSITE" id="PS51704">
    <property type="entry name" value="GP_PDE"/>
    <property type="match status" value="1"/>
</dbReference>
<proteinExistence type="predicted"/>
<evidence type="ECO:0000259" key="1">
    <source>
        <dbReference type="PROSITE" id="PS51704"/>
    </source>
</evidence>
<dbReference type="SUPFAM" id="SSF51695">
    <property type="entry name" value="PLC-like phosphodiesterases"/>
    <property type="match status" value="1"/>
</dbReference>
<evidence type="ECO:0000313" key="3">
    <source>
        <dbReference type="Proteomes" id="UP001055336"/>
    </source>
</evidence>